<organism evidence="2 3">
    <name type="scientific">Panaeolus cyanescens</name>
    <dbReference type="NCBI Taxonomy" id="181874"/>
    <lineage>
        <taxon>Eukaryota</taxon>
        <taxon>Fungi</taxon>
        <taxon>Dikarya</taxon>
        <taxon>Basidiomycota</taxon>
        <taxon>Agaricomycotina</taxon>
        <taxon>Agaricomycetes</taxon>
        <taxon>Agaricomycetidae</taxon>
        <taxon>Agaricales</taxon>
        <taxon>Agaricineae</taxon>
        <taxon>Galeropsidaceae</taxon>
        <taxon>Panaeolus</taxon>
    </lineage>
</organism>
<feature type="signal peptide" evidence="1">
    <location>
        <begin position="1"/>
        <end position="26"/>
    </location>
</feature>
<feature type="chain" id="PRO_5018964903" evidence="1">
    <location>
        <begin position="27"/>
        <end position="159"/>
    </location>
</feature>
<dbReference type="InParanoid" id="A0A409VIQ3"/>
<evidence type="ECO:0000313" key="2">
    <source>
        <dbReference type="EMBL" id="PPQ66096.1"/>
    </source>
</evidence>
<keyword evidence="1" id="KW-0732">Signal</keyword>
<dbReference type="EMBL" id="NHTK01006051">
    <property type="protein sequence ID" value="PPQ66096.1"/>
    <property type="molecule type" value="Genomic_DNA"/>
</dbReference>
<reference evidence="2 3" key="1">
    <citation type="journal article" date="2018" name="Evol. Lett.">
        <title>Horizontal gene cluster transfer increased hallucinogenic mushroom diversity.</title>
        <authorList>
            <person name="Reynolds H.T."/>
            <person name="Vijayakumar V."/>
            <person name="Gluck-Thaler E."/>
            <person name="Korotkin H.B."/>
            <person name="Matheny P.B."/>
            <person name="Slot J.C."/>
        </authorList>
    </citation>
    <scope>NUCLEOTIDE SEQUENCE [LARGE SCALE GENOMIC DNA]</scope>
    <source>
        <strain evidence="2 3">2629</strain>
    </source>
</reference>
<keyword evidence="3" id="KW-1185">Reference proteome</keyword>
<protein>
    <submittedName>
        <fullName evidence="2">Uncharacterized protein</fullName>
    </submittedName>
</protein>
<evidence type="ECO:0000256" key="1">
    <source>
        <dbReference type="SAM" id="SignalP"/>
    </source>
</evidence>
<comment type="caution">
    <text evidence="2">The sequence shown here is derived from an EMBL/GenBank/DDBJ whole genome shotgun (WGS) entry which is preliminary data.</text>
</comment>
<dbReference type="AlphaFoldDB" id="A0A409VIQ3"/>
<accession>A0A409VIQ3</accession>
<evidence type="ECO:0000313" key="3">
    <source>
        <dbReference type="Proteomes" id="UP000284842"/>
    </source>
</evidence>
<sequence length="159" mass="17260">MVQLSNGNLIPMVCVILAYLALLASADDDTRINISPGAHMAELPPVDQNSQNLNADIQPCSFVRILHIRLGHAIPPRLRPQWMNNSRLQSDCTRAHGQQPTIQPKDPLQAQVVNTDDGGPLLVSIKGNDTAQNLAHEVEVNSKDNLDGSPGSWAFGKDD</sequence>
<dbReference type="Proteomes" id="UP000284842">
    <property type="component" value="Unassembled WGS sequence"/>
</dbReference>
<dbReference type="OrthoDB" id="10555121at2759"/>
<proteinExistence type="predicted"/>
<gene>
    <name evidence="2" type="ORF">CVT24_000210</name>
</gene>
<name>A0A409VIQ3_9AGAR</name>